<evidence type="ECO:0000313" key="4">
    <source>
        <dbReference type="EMBL" id="KAJ3105723.1"/>
    </source>
</evidence>
<evidence type="ECO:0000256" key="1">
    <source>
        <dbReference type="ARBA" id="ARBA00022723"/>
    </source>
</evidence>
<dbReference type="PROSITE" id="PS50081">
    <property type="entry name" value="ZF_DAG_PE_2"/>
    <property type="match status" value="1"/>
</dbReference>
<dbReference type="Proteomes" id="UP001211907">
    <property type="component" value="Unassembled WGS sequence"/>
</dbReference>
<comment type="caution">
    <text evidence="4">The sequence shown here is derived from an EMBL/GenBank/DDBJ whole genome shotgun (WGS) entry which is preliminary data.</text>
</comment>
<sequence length="203" mass="22592">MDQREAKNTGGSSIGQQQHHQFESWTYTCPTNCDQCEFVKCDQAYLTKEKIKGGKLLWGLTKQGLHCITCSRNIHFDCARSLEATTNQCNPSIPNHLNSRNQEQTPIQIPSHTQPLTPNSTSTTLLEEFVTQTTISKLENERAKAAANPPLDLAFTTPRNMAAFVPRITAIVAAFEFTQDILAWKNQAASLLAFLGLNKAIKQ</sequence>
<keyword evidence="2" id="KW-0862">Zinc</keyword>
<evidence type="ECO:0000259" key="3">
    <source>
        <dbReference type="PROSITE" id="PS50081"/>
    </source>
</evidence>
<dbReference type="Pfam" id="PF00130">
    <property type="entry name" value="C1_1"/>
    <property type="match status" value="1"/>
</dbReference>
<dbReference type="GO" id="GO:0046872">
    <property type="term" value="F:metal ion binding"/>
    <property type="evidence" value="ECO:0007669"/>
    <property type="project" value="UniProtKB-KW"/>
</dbReference>
<keyword evidence="5" id="KW-1185">Reference proteome</keyword>
<reference evidence="4" key="1">
    <citation type="submission" date="2020-05" db="EMBL/GenBank/DDBJ databases">
        <title>Phylogenomic resolution of chytrid fungi.</title>
        <authorList>
            <person name="Stajich J.E."/>
            <person name="Amses K."/>
            <person name="Simmons R."/>
            <person name="Seto K."/>
            <person name="Myers J."/>
            <person name="Bonds A."/>
            <person name="Quandt C.A."/>
            <person name="Barry K."/>
            <person name="Liu P."/>
            <person name="Grigoriev I."/>
            <person name="Longcore J.E."/>
            <person name="James T.Y."/>
        </authorList>
    </citation>
    <scope>NUCLEOTIDE SEQUENCE</scope>
    <source>
        <strain evidence="4">JEL0513</strain>
    </source>
</reference>
<gene>
    <name evidence="4" type="ORF">HK100_003830</name>
</gene>
<feature type="domain" description="Phorbol-ester/DAG-type" evidence="3">
    <location>
        <begin position="19"/>
        <end position="89"/>
    </location>
</feature>
<evidence type="ECO:0000256" key="2">
    <source>
        <dbReference type="ARBA" id="ARBA00022833"/>
    </source>
</evidence>
<evidence type="ECO:0000313" key="5">
    <source>
        <dbReference type="Proteomes" id="UP001211907"/>
    </source>
</evidence>
<dbReference type="AlphaFoldDB" id="A0AAD5SZL2"/>
<protein>
    <recommendedName>
        <fullName evidence="3">Phorbol-ester/DAG-type domain-containing protein</fullName>
    </recommendedName>
</protein>
<dbReference type="InterPro" id="IPR046349">
    <property type="entry name" value="C1-like_sf"/>
</dbReference>
<dbReference type="SUPFAM" id="SSF57889">
    <property type="entry name" value="Cysteine-rich domain"/>
    <property type="match status" value="1"/>
</dbReference>
<proteinExistence type="predicted"/>
<accession>A0AAD5SZL2</accession>
<name>A0AAD5SZL2_9FUNG</name>
<dbReference type="Gene3D" id="3.30.60.20">
    <property type="match status" value="1"/>
</dbReference>
<dbReference type="InterPro" id="IPR002219">
    <property type="entry name" value="PKC_DAG/PE"/>
</dbReference>
<organism evidence="4 5">
    <name type="scientific">Physocladia obscura</name>
    <dbReference type="NCBI Taxonomy" id="109957"/>
    <lineage>
        <taxon>Eukaryota</taxon>
        <taxon>Fungi</taxon>
        <taxon>Fungi incertae sedis</taxon>
        <taxon>Chytridiomycota</taxon>
        <taxon>Chytridiomycota incertae sedis</taxon>
        <taxon>Chytridiomycetes</taxon>
        <taxon>Chytridiales</taxon>
        <taxon>Chytriomycetaceae</taxon>
        <taxon>Physocladia</taxon>
    </lineage>
</organism>
<dbReference type="EMBL" id="JADGJH010001989">
    <property type="protein sequence ID" value="KAJ3105723.1"/>
    <property type="molecule type" value="Genomic_DNA"/>
</dbReference>
<keyword evidence="1" id="KW-0479">Metal-binding</keyword>